<gene>
    <name evidence="4" type="ORF">ASPWEDRAFT_623110</name>
</gene>
<dbReference type="Gene3D" id="3.30.160.60">
    <property type="entry name" value="Classic Zinc Finger"/>
    <property type="match status" value="1"/>
</dbReference>
<name>A0A1L9RF24_ASPWE</name>
<accession>A0A1L9RF24</accession>
<feature type="domain" description="C2H2-type" evidence="3">
    <location>
        <begin position="99"/>
        <end position="128"/>
    </location>
</feature>
<dbReference type="OrthoDB" id="654211at2759"/>
<evidence type="ECO:0000313" key="4">
    <source>
        <dbReference type="EMBL" id="OJJ33467.1"/>
    </source>
</evidence>
<dbReference type="PROSITE" id="PS00028">
    <property type="entry name" value="ZINC_FINGER_C2H2_1"/>
    <property type="match status" value="1"/>
</dbReference>
<evidence type="ECO:0000256" key="1">
    <source>
        <dbReference type="PROSITE-ProRule" id="PRU00042"/>
    </source>
</evidence>
<reference evidence="5" key="1">
    <citation type="journal article" date="2017" name="Genome Biol.">
        <title>Comparative genomics reveals high biological diversity and specific adaptations in the industrially and medically important fungal genus Aspergillus.</title>
        <authorList>
            <person name="de Vries R.P."/>
            <person name="Riley R."/>
            <person name="Wiebenga A."/>
            <person name="Aguilar-Osorio G."/>
            <person name="Amillis S."/>
            <person name="Uchima C.A."/>
            <person name="Anderluh G."/>
            <person name="Asadollahi M."/>
            <person name="Askin M."/>
            <person name="Barry K."/>
            <person name="Battaglia E."/>
            <person name="Bayram O."/>
            <person name="Benocci T."/>
            <person name="Braus-Stromeyer S.A."/>
            <person name="Caldana C."/>
            <person name="Canovas D."/>
            <person name="Cerqueira G.C."/>
            <person name="Chen F."/>
            <person name="Chen W."/>
            <person name="Choi C."/>
            <person name="Clum A."/>
            <person name="Dos Santos R.A."/>
            <person name="Damasio A.R."/>
            <person name="Diallinas G."/>
            <person name="Emri T."/>
            <person name="Fekete E."/>
            <person name="Flipphi M."/>
            <person name="Freyberg S."/>
            <person name="Gallo A."/>
            <person name="Gournas C."/>
            <person name="Habgood R."/>
            <person name="Hainaut M."/>
            <person name="Harispe M.L."/>
            <person name="Henrissat B."/>
            <person name="Hilden K.S."/>
            <person name="Hope R."/>
            <person name="Hossain A."/>
            <person name="Karabika E."/>
            <person name="Karaffa L."/>
            <person name="Karanyi Z."/>
            <person name="Krasevec N."/>
            <person name="Kuo A."/>
            <person name="Kusch H."/>
            <person name="LaButti K."/>
            <person name="Lagendijk E.L."/>
            <person name="Lapidus A."/>
            <person name="Levasseur A."/>
            <person name="Lindquist E."/>
            <person name="Lipzen A."/>
            <person name="Logrieco A.F."/>
            <person name="MacCabe A."/>
            <person name="Maekelae M.R."/>
            <person name="Malavazi I."/>
            <person name="Melin P."/>
            <person name="Meyer V."/>
            <person name="Mielnichuk N."/>
            <person name="Miskei M."/>
            <person name="Molnar A.P."/>
            <person name="Mule G."/>
            <person name="Ngan C.Y."/>
            <person name="Orejas M."/>
            <person name="Orosz E."/>
            <person name="Ouedraogo J.P."/>
            <person name="Overkamp K.M."/>
            <person name="Park H.-S."/>
            <person name="Perrone G."/>
            <person name="Piumi F."/>
            <person name="Punt P.J."/>
            <person name="Ram A.F."/>
            <person name="Ramon A."/>
            <person name="Rauscher S."/>
            <person name="Record E."/>
            <person name="Riano-Pachon D.M."/>
            <person name="Robert V."/>
            <person name="Roehrig J."/>
            <person name="Ruller R."/>
            <person name="Salamov A."/>
            <person name="Salih N.S."/>
            <person name="Samson R.A."/>
            <person name="Sandor E."/>
            <person name="Sanguinetti M."/>
            <person name="Schuetze T."/>
            <person name="Sepcic K."/>
            <person name="Shelest E."/>
            <person name="Sherlock G."/>
            <person name="Sophianopoulou V."/>
            <person name="Squina F.M."/>
            <person name="Sun H."/>
            <person name="Susca A."/>
            <person name="Todd R.B."/>
            <person name="Tsang A."/>
            <person name="Unkles S.E."/>
            <person name="van de Wiele N."/>
            <person name="van Rossen-Uffink D."/>
            <person name="Oliveira J.V."/>
            <person name="Vesth T.C."/>
            <person name="Visser J."/>
            <person name="Yu J.-H."/>
            <person name="Zhou M."/>
            <person name="Andersen M.R."/>
            <person name="Archer D.B."/>
            <person name="Baker S.E."/>
            <person name="Benoit I."/>
            <person name="Brakhage A.A."/>
            <person name="Braus G.H."/>
            <person name="Fischer R."/>
            <person name="Frisvad J.C."/>
            <person name="Goldman G.H."/>
            <person name="Houbraken J."/>
            <person name="Oakley B."/>
            <person name="Pocsi I."/>
            <person name="Scazzocchio C."/>
            <person name="Seiboth B."/>
            <person name="vanKuyk P.A."/>
            <person name="Wortman J."/>
            <person name="Dyer P.S."/>
            <person name="Grigoriev I.V."/>
        </authorList>
    </citation>
    <scope>NUCLEOTIDE SEQUENCE [LARGE SCALE GENOMIC DNA]</scope>
    <source>
        <strain evidence="5">DTO 134E9</strain>
    </source>
</reference>
<evidence type="ECO:0000313" key="5">
    <source>
        <dbReference type="Proteomes" id="UP000184383"/>
    </source>
</evidence>
<dbReference type="VEuPathDB" id="FungiDB:ASPWEDRAFT_623110"/>
<dbReference type="InterPro" id="IPR013087">
    <property type="entry name" value="Znf_C2H2_type"/>
</dbReference>
<dbReference type="GeneID" id="63754488"/>
<dbReference type="InterPro" id="IPR036236">
    <property type="entry name" value="Znf_C2H2_sf"/>
</dbReference>
<dbReference type="EMBL" id="KV878214">
    <property type="protein sequence ID" value="OJJ33467.1"/>
    <property type="molecule type" value="Genomic_DNA"/>
</dbReference>
<dbReference type="PROSITE" id="PS50157">
    <property type="entry name" value="ZINC_FINGER_C2H2_2"/>
    <property type="match status" value="1"/>
</dbReference>
<evidence type="ECO:0000259" key="3">
    <source>
        <dbReference type="PROSITE" id="PS50157"/>
    </source>
</evidence>
<dbReference type="RefSeq" id="XP_040687144.1">
    <property type="nucleotide sequence ID" value="XM_040838640.1"/>
</dbReference>
<dbReference type="Proteomes" id="UP000184383">
    <property type="component" value="Unassembled WGS sequence"/>
</dbReference>
<dbReference type="AlphaFoldDB" id="A0A1L9RF24"/>
<sequence length="140" mass="16030">MAYREHSHVCVDSTDDASHDITDSQSSLSVHPEQHPTDSSLVDLTIDFGPQQEQNEAIKGGKINRSKCKWEVAPIRNFFNRDTDLMRHIKHIHVSPRTYSCNINRCRKSCSRKGNLMQHIRTHQKSHRAQLDLVNGSSVE</sequence>
<proteinExistence type="predicted"/>
<dbReference type="GO" id="GO:0008270">
    <property type="term" value="F:zinc ion binding"/>
    <property type="evidence" value="ECO:0007669"/>
    <property type="project" value="UniProtKB-KW"/>
</dbReference>
<feature type="region of interest" description="Disordered" evidence="2">
    <location>
        <begin position="1"/>
        <end position="39"/>
    </location>
</feature>
<keyword evidence="1" id="KW-0863">Zinc-finger</keyword>
<keyword evidence="1" id="KW-0479">Metal-binding</keyword>
<keyword evidence="5" id="KW-1185">Reference proteome</keyword>
<keyword evidence="1" id="KW-0862">Zinc</keyword>
<protein>
    <recommendedName>
        <fullName evidence="3">C2H2-type domain-containing protein</fullName>
    </recommendedName>
</protein>
<evidence type="ECO:0000256" key="2">
    <source>
        <dbReference type="SAM" id="MobiDB-lite"/>
    </source>
</evidence>
<dbReference type="SUPFAM" id="SSF57667">
    <property type="entry name" value="beta-beta-alpha zinc fingers"/>
    <property type="match status" value="1"/>
</dbReference>
<organism evidence="4 5">
    <name type="scientific">Aspergillus wentii DTO 134E9</name>
    <dbReference type="NCBI Taxonomy" id="1073089"/>
    <lineage>
        <taxon>Eukaryota</taxon>
        <taxon>Fungi</taxon>
        <taxon>Dikarya</taxon>
        <taxon>Ascomycota</taxon>
        <taxon>Pezizomycotina</taxon>
        <taxon>Eurotiomycetes</taxon>
        <taxon>Eurotiomycetidae</taxon>
        <taxon>Eurotiales</taxon>
        <taxon>Aspergillaceae</taxon>
        <taxon>Aspergillus</taxon>
        <taxon>Aspergillus subgen. Cremei</taxon>
    </lineage>
</organism>